<evidence type="ECO:0008006" key="4">
    <source>
        <dbReference type="Google" id="ProtNLM"/>
    </source>
</evidence>
<feature type="compositionally biased region" description="Gly residues" evidence="1">
    <location>
        <begin position="324"/>
        <end position="344"/>
    </location>
</feature>
<keyword evidence="3" id="KW-1185">Reference proteome</keyword>
<feature type="region of interest" description="Disordered" evidence="1">
    <location>
        <begin position="30"/>
        <end position="56"/>
    </location>
</feature>
<evidence type="ECO:0000313" key="3">
    <source>
        <dbReference type="Proteomes" id="UP000601435"/>
    </source>
</evidence>
<accession>A0A812J3V7</accession>
<feature type="non-terminal residue" evidence="2">
    <location>
        <position position="1"/>
    </location>
</feature>
<reference evidence="2" key="1">
    <citation type="submission" date="2021-02" db="EMBL/GenBank/DDBJ databases">
        <authorList>
            <person name="Dougan E. K."/>
            <person name="Rhodes N."/>
            <person name="Thang M."/>
            <person name="Chan C."/>
        </authorList>
    </citation>
    <scope>NUCLEOTIDE SEQUENCE</scope>
</reference>
<comment type="caution">
    <text evidence="2">The sequence shown here is derived from an EMBL/GenBank/DDBJ whole genome shotgun (WGS) entry which is preliminary data.</text>
</comment>
<feature type="region of interest" description="Disordered" evidence="1">
    <location>
        <begin position="242"/>
        <end position="265"/>
    </location>
</feature>
<feature type="compositionally biased region" description="Polar residues" evidence="1">
    <location>
        <begin position="32"/>
        <end position="41"/>
    </location>
</feature>
<feature type="compositionally biased region" description="Gly residues" evidence="1">
    <location>
        <begin position="282"/>
        <end position="299"/>
    </location>
</feature>
<name>A0A812J3V7_9DINO</name>
<sequence>AQRDQSLKQWQVPAAYKQFKPELTSIGRHLTFKQSKSSQEQGAPPNTAAPTPQKQLTRSVDSYDRLVCSGSTGDSATSTANTGNDWVGRIVLQNSNNLCYLNALRRIGALGMSASRGVLLTAQLQVARHQEGFKSFVPVWPDSEVRLPFLGSELAVEWLRCKVMAVVEHHGEQVSSGHYRAVLRGLSDWLHMDDGVSATVVSFDRDRAELSYLFWAVRAQESEEAPDANMLEGEQEWDFYTKYWPSGPGIPAPPSSEGSTAEPSGAIEEREAKAAKLLDSKGGQGRGSGDGKGFAGNGGSDQAAPKGPQGAHKRQQRDLPSQWRGGGGGGGSGGGSGNGNGGRASWGSNWRGNDHAADGDEWSLRKEVQDLKYAVSLMQRLILRHEDASILARIESSFVLHFKLNVPASVVPMLFTSAVAWRKIKAEEPQRLDRPMRCALLVCLFAELKERMSTGAVGGDGQVVDTSSPPLSQAEILEYVGRLITLIPRKFTTARFHPTRPMTQVMTGQNLVFLLQTGQHGESSAEMRDMLRKLCYCSVMHLLAAQLKEDRHARSALANAIADYLSKYSGNR</sequence>
<dbReference type="Proteomes" id="UP000601435">
    <property type="component" value="Unassembled WGS sequence"/>
</dbReference>
<dbReference type="OrthoDB" id="292964at2759"/>
<protein>
    <recommendedName>
        <fullName evidence="4">USP domain-containing protein</fullName>
    </recommendedName>
</protein>
<organism evidence="2 3">
    <name type="scientific">Symbiodinium necroappetens</name>
    <dbReference type="NCBI Taxonomy" id="1628268"/>
    <lineage>
        <taxon>Eukaryota</taxon>
        <taxon>Sar</taxon>
        <taxon>Alveolata</taxon>
        <taxon>Dinophyceae</taxon>
        <taxon>Suessiales</taxon>
        <taxon>Symbiodiniaceae</taxon>
        <taxon>Symbiodinium</taxon>
    </lineage>
</organism>
<feature type="region of interest" description="Disordered" evidence="1">
    <location>
        <begin position="278"/>
        <end position="352"/>
    </location>
</feature>
<proteinExistence type="predicted"/>
<dbReference type="AlphaFoldDB" id="A0A812J3V7"/>
<gene>
    <name evidence="2" type="ORF">SNEC2469_LOCUS1255</name>
</gene>
<dbReference type="EMBL" id="CAJNJA010005586">
    <property type="protein sequence ID" value="CAE7193607.1"/>
    <property type="molecule type" value="Genomic_DNA"/>
</dbReference>
<evidence type="ECO:0000256" key="1">
    <source>
        <dbReference type="SAM" id="MobiDB-lite"/>
    </source>
</evidence>
<evidence type="ECO:0000313" key="2">
    <source>
        <dbReference type="EMBL" id="CAE7193607.1"/>
    </source>
</evidence>